<evidence type="ECO:0000256" key="2">
    <source>
        <dbReference type="ARBA" id="ARBA00006415"/>
    </source>
</evidence>
<evidence type="ECO:0000256" key="8">
    <source>
        <dbReference type="ARBA" id="ARBA00023054"/>
    </source>
</evidence>
<evidence type="ECO:0000256" key="9">
    <source>
        <dbReference type="ARBA" id="ARBA00023136"/>
    </source>
</evidence>
<dbReference type="Pfam" id="PF08172">
    <property type="entry name" value="CASP_C"/>
    <property type="match status" value="1"/>
</dbReference>
<evidence type="ECO:0000259" key="13">
    <source>
        <dbReference type="Pfam" id="PF25398"/>
    </source>
</evidence>
<comment type="similarity">
    <text evidence="2">Belongs to the CASP family.</text>
</comment>
<proteinExistence type="inferred from homology"/>
<evidence type="ECO:0000256" key="1">
    <source>
        <dbReference type="ARBA" id="ARBA00004409"/>
    </source>
</evidence>
<feature type="coiled-coil region" evidence="10">
    <location>
        <begin position="237"/>
        <end position="267"/>
    </location>
</feature>
<evidence type="ECO:0000259" key="12">
    <source>
        <dbReference type="Pfam" id="PF08172"/>
    </source>
</evidence>
<feature type="domain" description="Cux N-terminal" evidence="13">
    <location>
        <begin position="4"/>
        <end position="113"/>
    </location>
</feature>
<dbReference type="KEGG" id="pmrn:116950071"/>
<gene>
    <name evidence="15" type="primary">CUX1</name>
</gene>
<dbReference type="RefSeq" id="XP_032823382.1">
    <property type="nucleotide sequence ID" value="XM_032967491.1"/>
</dbReference>
<feature type="coiled-coil region" evidence="10">
    <location>
        <begin position="300"/>
        <end position="352"/>
    </location>
</feature>
<dbReference type="GO" id="GO:0000981">
    <property type="term" value="F:DNA-binding transcription factor activity, RNA polymerase II-specific"/>
    <property type="evidence" value="ECO:0007669"/>
    <property type="project" value="TreeGrafter"/>
</dbReference>
<feature type="transmembrane region" description="Helical" evidence="11">
    <location>
        <begin position="624"/>
        <end position="645"/>
    </location>
</feature>
<keyword evidence="7" id="KW-0333">Golgi apparatus</keyword>
<reference evidence="15" key="1">
    <citation type="submission" date="2025-08" db="UniProtKB">
        <authorList>
            <consortium name="RefSeq"/>
        </authorList>
    </citation>
    <scope>IDENTIFICATION</scope>
    <source>
        <tissue evidence="15">Sperm</tissue>
    </source>
</reference>
<feature type="coiled-coil region" evidence="10">
    <location>
        <begin position="510"/>
        <end position="558"/>
    </location>
</feature>
<dbReference type="Pfam" id="PF25398">
    <property type="entry name" value="CUX1_N"/>
    <property type="match status" value="1"/>
</dbReference>
<name>A0AAJ7TVH6_PETMA</name>
<keyword evidence="6 11" id="KW-1133">Transmembrane helix</keyword>
<keyword evidence="5 11" id="KW-0812">Transmembrane</keyword>
<evidence type="ECO:0000256" key="5">
    <source>
        <dbReference type="ARBA" id="ARBA00022692"/>
    </source>
</evidence>
<dbReference type="GO" id="GO:0005634">
    <property type="term" value="C:nucleus"/>
    <property type="evidence" value="ECO:0007669"/>
    <property type="project" value="TreeGrafter"/>
</dbReference>
<dbReference type="InterPro" id="IPR012955">
    <property type="entry name" value="CASP_C"/>
</dbReference>
<evidence type="ECO:0000256" key="6">
    <source>
        <dbReference type="ARBA" id="ARBA00022989"/>
    </source>
</evidence>
<dbReference type="GO" id="GO:0000139">
    <property type="term" value="C:Golgi membrane"/>
    <property type="evidence" value="ECO:0007669"/>
    <property type="project" value="UniProtKB-SubCell"/>
</dbReference>
<evidence type="ECO:0000256" key="10">
    <source>
        <dbReference type="SAM" id="Coils"/>
    </source>
</evidence>
<sequence>MAAPLASALRCWRSFDLQQLQRELDQTAAELAIRQDDSEQSRRRLIDQSRDFKKNTPEELRKQVAPLLKSFQGEIDALSKRSKEAETAFLNVYKRFIDVPDPVGVLEVAMQLQQKVQRLNDVEMENQKLRETLEEYNKEFAHVKNQEVTIKALKDRIREYEQTAGARVETLALEREQKIRGEYDERERLLQEDQQTLRKKLGEAEVRVSILQSAMESTQAELFDLKAKYDEEISAKADEADIIMMDLERANQRAEAAQRQVESLKEQLSAGGGVRPQADVGGSTVPLGDSQARLAFDHELAAKEREVAQLVDDVQRLQAALGQQRESGASHVARLEQQLAARDHTAKKLEEQLKAQADYSVIKSELNILKSMEFSSSLDKSEAQESKPLEVLLLEKNRALQSENTTLRIGNTELNVRFSELQEEHSEVVKVGAEQKQLIIQLEHDLSTLHSMGSITRPDAEGTEYTSTPMENVPDPVREASSRFFAPATRGEAPSSPSVELPPGQVDSLLSIISSQRERFRLRNQELESEARMHQQTVQALHAELDNLRADNVKLYEKIKFLQSYPGRGAREDDTEQRYSTQYEERLDPFASFGHRERQRKYMSLSPWDKATLSMGRFILSNKVARTFAFFYTVLLHCLVFLVLYKTAWSESVGRDCAAYCAKKYSDHLHKFHENDAAGI</sequence>
<organism evidence="14 15">
    <name type="scientific">Petromyzon marinus</name>
    <name type="common">Sea lamprey</name>
    <dbReference type="NCBI Taxonomy" id="7757"/>
    <lineage>
        <taxon>Eukaryota</taxon>
        <taxon>Metazoa</taxon>
        <taxon>Chordata</taxon>
        <taxon>Craniata</taxon>
        <taxon>Vertebrata</taxon>
        <taxon>Cyclostomata</taxon>
        <taxon>Hyperoartia</taxon>
        <taxon>Petromyzontiformes</taxon>
        <taxon>Petromyzontidae</taxon>
        <taxon>Petromyzon</taxon>
    </lineage>
</organism>
<evidence type="ECO:0000256" key="7">
    <source>
        <dbReference type="ARBA" id="ARBA00023034"/>
    </source>
</evidence>
<evidence type="ECO:0000256" key="4">
    <source>
        <dbReference type="ARBA" id="ARBA00022448"/>
    </source>
</evidence>
<comment type="subcellular location">
    <subcellularLocation>
        <location evidence="1">Golgi apparatus membrane</location>
        <topology evidence="1">Single-pass type IV membrane protein</topology>
    </subcellularLocation>
</comment>
<dbReference type="Proteomes" id="UP001318040">
    <property type="component" value="Chromosome 38"/>
</dbReference>
<dbReference type="PANTHER" id="PTHR14043">
    <property type="entry name" value="CCAAT DISPLACEMENT PROTEIN-RELATED"/>
    <property type="match status" value="1"/>
</dbReference>
<feature type="coiled-coil region" evidence="10">
    <location>
        <begin position="112"/>
        <end position="163"/>
    </location>
</feature>
<keyword evidence="14" id="KW-1185">Reference proteome</keyword>
<evidence type="ECO:0000313" key="15">
    <source>
        <dbReference type="RefSeq" id="XP_032823382.1"/>
    </source>
</evidence>
<feature type="domain" description="CASP C-terminal" evidence="12">
    <location>
        <begin position="420"/>
        <end position="648"/>
    </location>
</feature>
<dbReference type="AlphaFoldDB" id="A0AAJ7TVH6"/>
<dbReference type="InterPro" id="IPR057476">
    <property type="entry name" value="Cux_N"/>
</dbReference>
<evidence type="ECO:0000256" key="3">
    <source>
        <dbReference type="ARBA" id="ARBA00018691"/>
    </source>
</evidence>
<dbReference type="GO" id="GO:0006891">
    <property type="term" value="P:intra-Golgi vesicle-mediated transport"/>
    <property type="evidence" value="ECO:0007669"/>
    <property type="project" value="InterPro"/>
</dbReference>
<keyword evidence="9 11" id="KW-0472">Membrane</keyword>
<keyword evidence="8 10" id="KW-0175">Coiled coil</keyword>
<dbReference type="PANTHER" id="PTHR14043:SF15">
    <property type="entry name" value="PROTEIN CASP"/>
    <property type="match status" value="1"/>
</dbReference>
<evidence type="ECO:0000313" key="14">
    <source>
        <dbReference type="Proteomes" id="UP001318040"/>
    </source>
</evidence>
<evidence type="ECO:0000256" key="11">
    <source>
        <dbReference type="SAM" id="Phobius"/>
    </source>
</evidence>
<dbReference type="CTD" id="1523"/>
<keyword evidence="4" id="KW-0813">Transport</keyword>
<protein>
    <recommendedName>
        <fullName evidence="3">Protein CASP</fullName>
    </recommendedName>
</protein>
<dbReference type="GO" id="GO:0000977">
    <property type="term" value="F:RNA polymerase II transcription regulatory region sequence-specific DNA binding"/>
    <property type="evidence" value="ECO:0007669"/>
    <property type="project" value="TreeGrafter"/>
</dbReference>
<accession>A0AAJ7TVH6</accession>